<keyword evidence="2" id="KW-0812">Transmembrane</keyword>
<feature type="region of interest" description="Disordered" evidence="1">
    <location>
        <begin position="248"/>
        <end position="281"/>
    </location>
</feature>
<evidence type="ECO:0000256" key="1">
    <source>
        <dbReference type="SAM" id="MobiDB-lite"/>
    </source>
</evidence>
<name>A0ABN9WCI6_9DINO</name>
<reference evidence="3" key="1">
    <citation type="submission" date="2023-10" db="EMBL/GenBank/DDBJ databases">
        <authorList>
            <person name="Chen Y."/>
            <person name="Shah S."/>
            <person name="Dougan E. K."/>
            <person name="Thang M."/>
            <person name="Chan C."/>
        </authorList>
    </citation>
    <scope>NUCLEOTIDE SEQUENCE [LARGE SCALE GENOMIC DNA]</scope>
</reference>
<protein>
    <submittedName>
        <fullName evidence="3">Uncharacterized protein</fullName>
    </submittedName>
</protein>
<evidence type="ECO:0000313" key="3">
    <source>
        <dbReference type="EMBL" id="CAK0884032.1"/>
    </source>
</evidence>
<comment type="caution">
    <text evidence="3">The sequence shown here is derived from an EMBL/GenBank/DDBJ whole genome shotgun (WGS) entry which is preliminary data.</text>
</comment>
<evidence type="ECO:0000256" key="2">
    <source>
        <dbReference type="SAM" id="Phobius"/>
    </source>
</evidence>
<dbReference type="EMBL" id="CAUYUJ010018497">
    <property type="protein sequence ID" value="CAK0884032.1"/>
    <property type="molecule type" value="Genomic_DNA"/>
</dbReference>
<sequence>MLDERTRTIFPTSRFFVNVAITLFIVAGVLKPRWITPTVMTGAQLIYDIVLICIATTANNSDAFLKAAPFRICQRLTISIAEAKPRMTLFLCIVYVALTPWYDTQESISSLFIYAITATVTRSRDAEFLATLEAKASRNVESTATGLLSSVCDAVVHLSKDLQFLKQSSHLASLLLRYPIDIGVGTPVVDLAFDDTEVERLTDFLKRPVPNTSTLHASFKDAWGKPVNVQLFHARGVDMDDEPIHIAGVKDDSDEPRAPPEATFRDNTVAQPFTPGGVARIPEDAVSLSGSSSSGLLTDAPSGVLSVHLDPKALGLRVLKCTPEFTSSVGPVCEGVELMQWVIHDADFLSWEQGAFRALMDAHKDRDGEQDIELDVDPFPIRLKLPHMGPRISDVHANASLKLHVSEAEGGSASLDPQMLMSLDDVRYVPRRQRV</sequence>
<organism evidence="3 4">
    <name type="scientific">Prorocentrum cordatum</name>
    <dbReference type="NCBI Taxonomy" id="2364126"/>
    <lineage>
        <taxon>Eukaryota</taxon>
        <taxon>Sar</taxon>
        <taxon>Alveolata</taxon>
        <taxon>Dinophyceae</taxon>
        <taxon>Prorocentrales</taxon>
        <taxon>Prorocentraceae</taxon>
        <taxon>Prorocentrum</taxon>
    </lineage>
</organism>
<keyword evidence="2" id="KW-0472">Membrane</keyword>
<dbReference type="Proteomes" id="UP001189429">
    <property type="component" value="Unassembled WGS sequence"/>
</dbReference>
<keyword evidence="2" id="KW-1133">Transmembrane helix</keyword>
<evidence type="ECO:0000313" key="4">
    <source>
        <dbReference type="Proteomes" id="UP001189429"/>
    </source>
</evidence>
<keyword evidence="4" id="KW-1185">Reference proteome</keyword>
<accession>A0ABN9WCI6</accession>
<feature type="compositionally biased region" description="Basic and acidic residues" evidence="1">
    <location>
        <begin position="248"/>
        <end position="258"/>
    </location>
</feature>
<feature type="transmembrane region" description="Helical" evidence="2">
    <location>
        <begin position="12"/>
        <end position="30"/>
    </location>
</feature>
<proteinExistence type="predicted"/>
<gene>
    <name evidence="3" type="ORF">PCOR1329_LOCUS66089</name>
</gene>